<dbReference type="InterPro" id="IPR038404">
    <property type="entry name" value="TRAP_DctP_sf"/>
</dbReference>
<evidence type="ECO:0000313" key="5">
    <source>
        <dbReference type="EMBL" id="GGM16737.1"/>
    </source>
</evidence>
<keyword evidence="6" id="KW-1185">Reference proteome</keyword>
<accession>A0A917TAU5</accession>
<comment type="subcellular location">
    <subcellularLocation>
        <location evidence="1">Periplasm</location>
    </subcellularLocation>
</comment>
<dbReference type="EMBL" id="BMLF01000008">
    <property type="protein sequence ID" value="GGM16737.1"/>
    <property type="molecule type" value="Genomic_DNA"/>
</dbReference>
<reference evidence="5" key="2">
    <citation type="submission" date="2020-09" db="EMBL/GenBank/DDBJ databases">
        <authorList>
            <person name="Sun Q."/>
            <person name="Zhou Y."/>
        </authorList>
    </citation>
    <scope>NUCLEOTIDE SEQUENCE</scope>
    <source>
        <strain evidence="5">CGMCC 1.6293</strain>
    </source>
</reference>
<dbReference type="PANTHER" id="PTHR33376">
    <property type="match status" value="1"/>
</dbReference>
<evidence type="ECO:0000313" key="6">
    <source>
        <dbReference type="Proteomes" id="UP000649829"/>
    </source>
</evidence>
<dbReference type="Gene3D" id="3.40.190.170">
    <property type="entry name" value="Bacterial extracellular solute-binding protein, family 7"/>
    <property type="match status" value="1"/>
</dbReference>
<dbReference type="PANTHER" id="PTHR33376:SF15">
    <property type="entry name" value="BLL6794 PROTEIN"/>
    <property type="match status" value="1"/>
</dbReference>
<protein>
    <submittedName>
        <fullName evidence="5">C4-dicarboxylate ABC transporter</fullName>
    </submittedName>
</protein>
<keyword evidence="3" id="KW-0574">Periplasm</keyword>
<sequence>MKARTTSSATVMAASLLASPAMAQNLEYRNFLPPTHPSNVFALTPMFEEIAEKSGGKLNINLQAGGALAGPKDTLSAIETSLIDGGFIVSIYVPNEIPLNNVMSDMVMVMEDPVTMVGALNETVLLDCPSCLEEYQSHNVTYLGSYATTAYSLMCKEPVQTLADIQGLKIRSSGDAYGRWINEMGGIPVSVATSEAYEALQRGQLDCVFGSIGWLKSLSLWDVSKHALRQEMAGFGGGALVAFNTASWEGLTDEDRAMIIDATPSALARLAVGYVEEDDEAVAEAAEHGVTVYEKDAEIDAPLTEYKKSEIAAAVEKAGERGAEGAQEVADAFVANIAKWKKISEEVGGDVAKVEEALRREIYSKLGN</sequence>
<evidence type="ECO:0000256" key="2">
    <source>
        <dbReference type="ARBA" id="ARBA00022729"/>
    </source>
</evidence>
<gene>
    <name evidence="5" type="ORF">GCM10011534_43340</name>
</gene>
<dbReference type="RefSeq" id="WP_169739223.1">
    <property type="nucleotide sequence ID" value="NZ_BMLF01000008.1"/>
</dbReference>
<keyword evidence="2 4" id="KW-0732">Signal</keyword>
<proteinExistence type="predicted"/>
<organism evidence="5 6">
    <name type="scientific">Pseudooceanicola nanhaiensis</name>
    <dbReference type="NCBI Taxonomy" id="375761"/>
    <lineage>
        <taxon>Bacteria</taxon>
        <taxon>Pseudomonadati</taxon>
        <taxon>Pseudomonadota</taxon>
        <taxon>Alphaproteobacteria</taxon>
        <taxon>Rhodobacterales</taxon>
        <taxon>Paracoccaceae</taxon>
        <taxon>Pseudooceanicola</taxon>
    </lineage>
</organism>
<dbReference type="GO" id="GO:0042597">
    <property type="term" value="C:periplasmic space"/>
    <property type="evidence" value="ECO:0007669"/>
    <property type="project" value="UniProtKB-SubCell"/>
</dbReference>
<name>A0A917TAU5_9RHOB</name>
<evidence type="ECO:0000256" key="1">
    <source>
        <dbReference type="ARBA" id="ARBA00004418"/>
    </source>
</evidence>
<dbReference type="Pfam" id="PF03480">
    <property type="entry name" value="DctP"/>
    <property type="match status" value="1"/>
</dbReference>
<dbReference type="NCBIfam" id="NF037995">
    <property type="entry name" value="TRAP_S1"/>
    <property type="match status" value="1"/>
</dbReference>
<evidence type="ECO:0000256" key="4">
    <source>
        <dbReference type="SAM" id="SignalP"/>
    </source>
</evidence>
<evidence type="ECO:0000256" key="3">
    <source>
        <dbReference type="ARBA" id="ARBA00022764"/>
    </source>
</evidence>
<reference evidence="5" key="1">
    <citation type="journal article" date="2014" name="Int. J. Syst. Evol. Microbiol.">
        <title>Complete genome sequence of Corynebacterium casei LMG S-19264T (=DSM 44701T), isolated from a smear-ripened cheese.</title>
        <authorList>
            <consortium name="US DOE Joint Genome Institute (JGI-PGF)"/>
            <person name="Walter F."/>
            <person name="Albersmeier A."/>
            <person name="Kalinowski J."/>
            <person name="Ruckert C."/>
        </authorList>
    </citation>
    <scope>NUCLEOTIDE SEQUENCE</scope>
    <source>
        <strain evidence="5">CGMCC 1.6293</strain>
    </source>
</reference>
<dbReference type="InterPro" id="IPR018389">
    <property type="entry name" value="DctP_fam"/>
</dbReference>
<dbReference type="AlphaFoldDB" id="A0A917TAU5"/>
<dbReference type="Proteomes" id="UP000649829">
    <property type="component" value="Unassembled WGS sequence"/>
</dbReference>
<dbReference type="CDD" id="cd13666">
    <property type="entry name" value="PBP2_TRAP_DctP_like_1"/>
    <property type="match status" value="1"/>
</dbReference>
<dbReference type="GO" id="GO:0055085">
    <property type="term" value="P:transmembrane transport"/>
    <property type="evidence" value="ECO:0007669"/>
    <property type="project" value="InterPro"/>
</dbReference>
<feature type="chain" id="PRO_5037111201" evidence="4">
    <location>
        <begin position="24"/>
        <end position="368"/>
    </location>
</feature>
<comment type="caution">
    <text evidence="5">The sequence shown here is derived from an EMBL/GenBank/DDBJ whole genome shotgun (WGS) entry which is preliminary data.</text>
</comment>
<feature type="signal peptide" evidence="4">
    <location>
        <begin position="1"/>
        <end position="23"/>
    </location>
</feature>